<keyword evidence="2" id="KW-1185">Reference proteome</keyword>
<accession>A0A8J4DQQ4</accession>
<organism evidence="1 2">
    <name type="scientific">Virgisporangium aliadipatigenens</name>
    <dbReference type="NCBI Taxonomy" id="741659"/>
    <lineage>
        <taxon>Bacteria</taxon>
        <taxon>Bacillati</taxon>
        <taxon>Actinomycetota</taxon>
        <taxon>Actinomycetes</taxon>
        <taxon>Micromonosporales</taxon>
        <taxon>Micromonosporaceae</taxon>
        <taxon>Virgisporangium</taxon>
    </lineage>
</organism>
<evidence type="ECO:0000313" key="2">
    <source>
        <dbReference type="Proteomes" id="UP000619260"/>
    </source>
</evidence>
<gene>
    <name evidence="1" type="ORF">Val02_28590</name>
</gene>
<name>A0A8J4DQQ4_9ACTN</name>
<dbReference type="Proteomes" id="UP000619260">
    <property type="component" value="Unassembled WGS sequence"/>
</dbReference>
<comment type="caution">
    <text evidence="1">The sequence shown here is derived from an EMBL/GenBank/DDBJ whole genome shotgun (WGS) entry which is preliminary data.</text>
</comment>
<evidence type="ECO:0000313" key="1">
    <source>
        <dbReference type="EMBL" id="GIJ45973.1"/>
    </source>
</evidence>
<dbReference type="AlphaFoldDB" id="A0A8J4DQQ4"/>
<proteinExistence type="predicted"/>
<reference evidence="1" key="1">
    <citation type="submission" date="2021-01" db="EMBL/GenBank/DDBJ databases">
        <title>Whole genome shotgun sequence of Virgisporangium aliadipatigenens NBRC 105644.</title>
        <authorList>
            <person name="Komaki H."/>
            <person name="Tamura T."/>
        </authorList>
    </citation>
    <scope>NUCLEOTIDE SEQUENCE</scope>
    <source>
        <strain evidence="1">NBRC 105644</strain>
    </source>
</reference>
<sequence>MTSAEKTPAPRGIRLHVGRFDYALDLGAEKDSVTLLAEIETAVSSGAFVSVPVLDDHGCRLTLYLNGALIDSYAVDKGLGPRPTEFS</sequence>
<dbReference type="EMBL" id="BOPF01000009">
    <property type="protein sequence ID" value="GIJ45973.1"/>
    <property type="molecule type" value="Genomic_DNA"/>
</dbReference>
<protein>
    <submittedName>
        <fullName evidence="1">Uncharacterized protein</fullName>
    </submittedName>
</protein>